<feature type="non-terminal residue" evidence="3">
    <location>
        <position position="184"/>
    </location>
</feature>
<keyword evidence="2" id="KW-0732">Signal</keyword>
<sequence>MRTTARSLTGTALAAVCLGALAAPAAHAGDLGTLELSPSVAAPGTSVTVSTRACGPNGHGVGDAQALGAGQFKMRPGASKDLAVGTFRIPEHAKPGAYRIGVVCDNGRTAAGDLMVRHSGPTHHPTHHPTQHPTHYPTHHPTHEGPHGHVKTGVGGSVGPDATRIAAGAAVLAGAVAAGTWALR</sequence>
<dbReference type="AlphaFoldDB" id="A0AA44IFD7"/>
<protein>
    <recommendedName>
        <fullName evidence="5">Secreted protein</fullName>
    </recommendedName>
</protein>
<accession>A0AA44IFD7</accession>
<evidence type="ECO:0000313" key="4">
    <source>
        <dbReference type="Proteomes" id="UP000570003"/>
    </source>
</evidence>
<evidence type="ECO:0000256" key="2">
    <source>
        <dbReference type="SAM" id="SignalP"/>
    </source>
</evidence>
<gene>
    <name evidence="3" type="ORF">HGA06_21160</name>
</gene>
<dbReference type="Proteomes" id="UP000570003">
    <property type="component" value="Unassembled WGS sequence"/>
</dbReference>
<keyword evidence="4" id="KW-1185">Reference proteome</keyword>
<feature type="chain" id="PRO_5041349401" description="Secreted protein" evidence="2">
    <location>
        <begin position="29"/>
        <end position="184"/>
    </location>
</feature>
<feature type="compositionally biased region" description="Basic residues" evidence="1">
    <location>
        <begin position="120"/>
        <end position="130"/>
    </location>
</feature>
<evidence type="ECO:0000256" key="1">
    <source>
        <dbReference type="SAM" id="MobiDB-lite"/>
    </source>
</evidence>
<name>A0AA44IFD7_STRE0</name>
<organism evidence="3 4">
    <name type="scientific">Streptomyces somaliensis (strain ATCC 33201 / DSM 40738 / JCM 12659 / KCTC 9044 / NCTC 11332 / NRRL B-12077 / IP 733)</name>
    <dbReference type="NCBI Taxonomy" id="1134445"/>
    <lineage>
        <taxon>Bacteria</taxon>
        <taxon>Bacillati</taxon>
        <taxon>Actinomycetota</taxon>
        <taxon>Actinomycetes</taxon>
        <taxon>Kitasatosporales</taxon>
        <taxon>Streptomycetaceae</taxon>
        <taxon>Streptomyces</taxon>
    </lineage>
</organism>
<feature type="signal peptide" evidence="2">
    <location>
        <begin position="1"/>
        <end position="28"/>
    </location>
</feature>
<dbReference type="RefSeq" id="WP_168440747.1">
    <property type="nucleotide sequence ID" value="NZ_JAAXOU010000401.1"/>
</dbReference>
<proteinExistence type="predicted"/>
<evidence type="ECO:0000313" key="3">
    <source>
        <dbReference type="EMBL" id="NKY16537.1"/>
    </source>
</evidence>
<evidence type="ECO:0008006" key="5">
    <source>
        <dbReference type="Google" id="ProtNLM"/>
    </source>
</evidence>
<comment type="caution">
    <text evidence="3">The sequence shown here is derived from an EMBL/GenBank/DDBJ whole genome shotgun (WGS) entry which is preliminary data.</text>
</comment>
<dbReference type="EMBL" id="JAAXOU010000401">
    <property type="protein sequence ID" value="NKY16537.1"/>
    <property type="molecule type" value="Genomic_DNA"/>
</dbReference>
<feature type="region of interest" description="Disordered" evidence="1">
    <location>
        <begin position="120"/>
        <end position="151"/>
    </location>
</feature>
<reference evidence="3 4" key="1">
    <citation type="submission" date="2020-04" db="EMBL/GenBank/DDBJ databases">
        <title>MicrobeNet Type strains.</title>
        <authorList>
            <person name="Nicholson A.C."/>
        </authorList>
    </citation>
    <scope>NUCLEOTIDE SEQUENCE [LARGE SCALE GENOMIC DNA]</scope>
    <source>
        <strain evidence="3 4">DSM 40738</strain>
    </source>
</reference>